<dbReference type="PROSITE" id="PS50850">
    <property type="entry name" value="MFS"/>
    <property type="match status" value="1"/>
</dbReference>
<reference evidence="8 9" key="1">
    <citation type="submission" date="2020-08" db="EMBL/GenBank/DDBJ databases">
        <title>Genomic Encyclopedia of Type Strains, Phase IV (KMG-IV): sequencing the most valuable type-strain genomes for metagenomic binning, comparative biology and taxonomic classification.</title>
        <authorList>
            <person name="Goeker M."/>
        </authorList>
    </citation>
    <scope>NUCLEOTIDE SEQUENCE [LARGE SCALE GENOMIC DNA]</scope>
    <source>
        <strain evidence="8 9">DSM 27568</strain>
    </source>
</reference>
<feature type="transmembrane region" description="Helical" evidence="6">
    <location>
        <begin position="143"/>
        <end position="162"/>
    </location>
</feature>
<keyword evidence="9" id="KW-1185">Reference proteome</keyword>
<evidence type="ECO:0000256" key="6">
    <source>
        <dbReference type="SAM" id="Phobius"/>
    </source>
</evidence>
<keyword evidence="3 6" id="KW-0812">Transmembrane</keyword>
<comment type="caution">
    <text evidence="8">The sequence shown here is derived from an EMBL/GenBank/DDBJ whole genome shotgun (WGS) entry which is preliminary data.</text>
</comment>
<sequence length="393" mass="40129">MTAVDTNQEWNRLSPSAKAALVAGGPLVSIGMFSMGTALPGLARSFADAPDSAFMVQIIGTIVAPVFAFASPLMTRAIARHGPRRVMLGSLLLFAAGGAAPALLSSLTAILITRVILAIGVAGAFAASMAGIARMPDAQRHRLLGLISFSAGGIAIVTFPLIGMLAAMSWRLAFLVHLIVIPVALLTLQLPRRGHARAAFRGSWQRGRLLAGVPITLLLASIVIGWGMVASAVYSPFLLGHQGVRDPARVGLFLGIMSTCSLLGSGGYSMIQRALGTPATLMLAILTAAAGSMMAGLAMSVPVTITGISILGIGLSLFSGAIYAAAMAAAGPDGDGTAGAGVVTFVKYGGQLIFPAFATLTAQKWGTATVYLALGALMIGVALLLAPATIRRR</sequence>
<keyword evidence="5 6" id="KW-0472">Membrane</keyword>
<feature type="transmembrane region" description="Helical" evidence="6">
    <location>
        <begin position="280"/>
        <end position="299"/>
    </location>
</feature>
<dbReference type="InterPro" id="IPR036259">
    <property type="entry name" value="MFS_trans_sf"/>
</dbReference>
<protein>
    <submittedName>
        <fullName evidence="8">Putative MFS family arabinose efflux permease</fullName>
    </submittedName>
</protein>
<organism evidence="8 9">
    <name type="scientific">Novosphingobium fluoreni</name>
    <dbReference type="NCBI Taxonomy" id="1391222"/>
    <lineage>
        <taxon>Bacteria</taxon>
        <taxon>Pseudomonadati</taxon>
        <taxon>Pseudomonadota</taxon>
        <taxon>Alphaproteobacteria</taxon>
        <taxon>Sphingomonadales</taxon>
        <taxon>Sphingomonadaceae</taxon>
        <taxon>Novosphingobium</taxon>
    </lineage>
</organism>
<dbReference type="PANTHER" id="PTHR43124:SF3">
    <property type="entry name" value="CHLORAMPHENICOL EFFLUX PUMP RV0191"/>
    <property type="match status" value="1"/>
</dbReference>
<evidence type="ECO:0000313" key="9">
    <source>
        <dbReference type="Proteomes" id="UP000561459"/>
    </source>
</evidence>
<feature type="transmembrane region" description="Helical" evidence="6">
    <location>
        <begin position="168"/>
        <end position="188"/>
    </location>
</feature>
<evidence type="ECO:0000256" key="4">
    <source>
        <dbReference type="ARBA" id="ARBA00022989"/>
    </source>
</evidence>
<dbReference type="InterPro" id="IPR050189">
    <property type="entry name" value="MFS_Efflux_Transporters"/>
</dbReference>
<dbReference type="EMBL" id="JACIDY010000008">
    <property type="protein sequence ID" value="MBB3941374.1"/>
    <property type="molecule type" value="Genomic_DNA"/>
</dbReference>
<feature type="transmembrane region" description="Helical" evidence="6">
    <location>
        <begin position="250"/>
        <end position="268"/>
    </location>
</feature>
<feature type="domain" description="Major facilitator superfamily (MFS) profile" evidence="7">
    <location>
        <begin position="17"/>
        <end position="393"/>
    </location>
</feature>
<feature type="transmembrane region" description="Helical" evidence="6">
    <location>
        <begin position="305"/>
        <end position="326"/>
    </location>
</feature>
<dbReference type="InterPro" id="IPR020846">
    <property type="entry name" value="MFS_dom"/>
</dbReference>
<feature type="transmembrane region" description="Helical" evidence="6">
    <location>
        <begin position="209"/>
        <end position="230"/>
    </location>
</feature>
<feature type="transmembrane region" description="Helical" evidence="6">
    <location>
        <begin position="370"/>
        <end position="390"/>
    </location>
</feature>
<dbReference type="GO" id="GO:0005886">
    <property type="term" value="C:plasma membrane"/>
    <property type="evidence" value="ECO:0007669"/>
    <property type="project" value="UniProtKB-SubCell"/>
</dbReference>
<accession>A0A7W6C0S7</accession>
<dbReference type="Pfam" id="PF07690">
    <property type="entry name" value="MFS_1"/>
    <property type="match status" value="1"/>
</dbReference>
<evidence type="ECO:0000313" key="8">
    <source>
        <dbReference type="EMBL" id="MBB3941374.1"/>
    </source>
</evidence>
<evidence type="ECO:0000256" key="3">
    <source>
        <dbReference type="ARBA" id="ARBA00022692"/>
    </source>
</evidence>
<evidence type="ECO:0000256" key="5">
    <source>
        <dbReference type="ARBA" id="ARBA00023136"/>
    </source>
</evidence>
<proteinExistence type="predicted"/>
<evidence type="ECO:0000256" key="1">
    <source>
        <dbReference type="ARBA" id="ARBA00004651"/>
    </source>
</evidence>
<keyword evidence="4 6" id="KW-1133">Transmembrane helix</keyword>
<gene>
    <name evidence="8" type="ORF">GGR39_003050</name>
</gene>
<feature type="transmembrane region" description="Helical" evidence="6">
    <location>
        <begin position="338"/>
        <end position="358"/>
    </location>
</feature>
<feature type="transmembrane region" description="Helical" evidence="6">
    <location>
        <begin position="86"/>
        <end position="104"/>
    </location>
</feature>
<dbReference type="GO" id="GO:0022857">
    <property type="term" value="F:transmembrane transporter activity"/>
    <property type="evidence" value="ECO:0007669"/>
    <property type="project" value="InterPro"/>
</dbReference>
<evidence type="ECO:0000256" key="2">
    <source>
        <dbReference type="ARBA" id="ARBA00022475"/>
    </source>
</evidence>
<comment type="subcellular location">
    <subcellularLocation>
        <location evidence="1">Cell membrane</location>
        <topology evidence="1">Multi-pass membrane protein</topology>
    </subcellularLocation>
</comment>
<dbReference type="RefSeq" id="WP_183618138.1">
    <property type="nucleotide sequence ID" value="NZ_JACIDY010000008.1"/>
</dbReference>
<dbReference type="PANTHER" id="PTHR43124">
    <property type="entry name" value="PURINE EFFLUX PUMP PBUE"/>
    <property type="match status" value="1"/>
</dbReference>
<evidence type="ECO:0000259" key="7">
    <source>
        <dbReference type="PROSITE" id="PS50850"/>
    </source>
</evidence>
<dbReference type="Proteomes" id="UP000561459">
    <property type="component" value="Unassembled WGS sequence"/>
</dbReference>
<feature type="transmembrane region" description="Helical" evidence="6">
    <location>
        <begin position="54"/>
        <end position="74"/>
    </location>
</feature>
<dbReference type="InterPro" id="IPR011701">
    <property type="entry name" value="MFS"/>
</dbReference>
<feature type="transmembrane region" description="Helical" evidence="6">
    <location>
        <begin position="20"/>
        <end position="42"/>
    </location>
</feature>
<keyword evidence="2" id="KW-1003">Cell membrane</keyword>
<name>A0A7W6C0S7_9SPHN</name>
<feature type="transmembrane region" description="Helical" evidence="6">
    <location>
        <begin position="110"/>
        <end position="131"/>
    </location>
</feature>
<dbReference type="SUPFAM" id="SSF103473">
    <property type="entry name" value="MFS general substrate transporter"/>
    <property type="match status" value="1"/>
</dbReference>
<dbReference type="AlphaFoldDB" id="A0A7W6C0S7"/>
<dbReference type="Gene3D" id="1.20.1250.20">
    <property type="entry name" value="MFS general substrate transporter like domains"/>
    <property type="match status" value="1"/>
</dbReference>